<dbReference type="Pfam" id="PF00005">
    <property type="entry name" value="ABC_tran"/>
    <property type="match status" value="1"/>
</dbReference>
<dbReference type="SUPFAM" id="SSF52540">
    <property type="entry name" value="P-loop containing nucleoside triphosphate hydrolases"/>
    <property type="match status" value="1"/>
</dbReference>
<gene>
    <name evidence="5" type="ORF">IAA19_06595</name>
</gene>
<organism evidence="5 6">
    <name type="scientific">Candidatus Olsenella pullistercoris</name>
    <dbReference type="NCBI Taxonomy" id="2838712"/>
    <lineage>
        <taxon>Bacteria</taxon>
        <taxon>Bacillati</taxon>
        <taxon>Actinomycetota</taxon>
        <taxon>Coriobacteriia</taxon>
        <taxon>Coriobacteriales</taxon>
        <taxon>Atopobiaceae</taxon>
        <taxon>Olsenella</taxon>
    </lineage>
</organism>
<accession>A0A9D2JDR7</accession>
<dbReference type="PANTHER" id="PTHR42939:SF1">
    <property type="entry name" value="ABC TRANSPORTER ATP-BINDING PROTEIN ALBC-RELATED"/>
    <property type="match status" value="1"/>
</dbReference>
<keyword evidence="3 5" id="KW-0067">ATP-binding</keyword>
<proteinExistence type="predicted"/>
<evidence type="ECO:0000313" key="5">
    <source>
        <dbReference type="EMBL" id="HIZ46670.1"/>
    </source>
</evidence>
<dbReference type="AlphaFoldDB" id="A0A9D2JDR7"/>
<dbReference type="PANTHER" id="PTHR42939">
    <property type="entry name" value="ABC TRANSPORTER ATP-BINDING PROTEIN ALBC-RELATED"/>
    <property type="match status" value="1"/>
</dbReference>
<reference evidence="5" key="1">
    <citation type="journal article" date="2021" name="PeerJ">
        <title>Extensive microbial diversity within the chicken gut microbiome revealed by metagenomics and culture.</title>
        <authorList>
            <person name="Gilroy R."/>
            <person name="Ravi A."/>
            <person name="Getino M."/>
            <person name="Pursley I."/>
            <person name="Horton D.L."/>
            <person name="Alikhan N.F."/>
            <person name="Baker D."/>
            <person name="Gharbi K."/>
            <person name="Hall N."/>
            <person name="Watson M."/>
            <person name="Adriaenssens E.M."/>
            <person name="Foster-Nyarko E."/>
            <person name="Jarju S."/>
            <person name="Secka A."/>
            <person name="Antonio M."/>
            <person name="Oren A."/>
            <person name="Chaudhuri R.R."/>
            <person name="La Ragione R."/>
            <person name="Hildebrand F."/>
            <person name="Pallen M.J."/>
        </authorList>
    </citation>
    <scope>NUCLEOTIDE SEQUENCE</scope>
    <source>
        <strain evidence="5">ChiHjej12B11-14209</strain>
    </source>
</reference>
<dbReference type="InterPro" id="IPR003593">
    <property type="entry name" value="AAA+_ATPase"/>
</dbReference>
<dbReference type="InterPro" id="IPR051782">
    <property type="entry name" value="ABC_Transporter_VariousFunc"/>
</dbReference>
<reference evidence="5" key="2">
    <citation type="submission" date="2021-04" db="EMBL/GenBank/DDBJ databases">
        <authorList>
            <person name="Gilroy R."/>
        </authorList>
    </citation>
    <scope>NUCLEOTIDE SEQUENCE</scope>
    <source>
        <strain evidence="5">ChiHjej12B11-14209</strain>
    </source>
</reference>
<evidence type="ECO:0000259" key="4">
    <source>
        <dbReference type="PROSITE" id="PS50893"/>
    </source>
</evidence>
<dbReference type="GO" id="GO:0005524">
    <property type="term" value="F:ATP binding"/>
    <property type="evidence" value="ECO:0007669"/>
    <property type="project" value="UniProtKB-KW"/>
</dbReference>
<dbReference type="Gene3D" id="3.40.50.300">
    <property type="entry name" value="P-loop containing nucleotide triphosphate hydrolases"/>
    <property type="match status" value="1"/>
</dbReference>
<dbReference type="CDD" id="cd03230">
    <property type="entry name" value="ABC_DR_subfamily_A"/>
    <property type="match status" value="1"/>
</dbReference>
<keyword evidence="1" id="KW-0813">Transport</keyword>
<keyword evidence="2" id="KW-0547">Nucleotide-binding</keyword>
<dbReference type="InterPro" id="IPR027417">
    <property type="entry name" value="P-loop_NTPase"/>
</dbReference>
<dbReference type="InterPro" id="IPR003439">
    <property type="entry name" value="ABC_transporter-like_ATP-bd"/>
</dbReference>
<name>A0A9D2JDR7_9ACTN</name>
<dbReference type="PROSITE" id="PS50893">
    <property type="entry name" value="ABC_TRANSPORTER_2"/>
    <property type="match status" value="1"/>
</dbReference>
<evidence type="ECO:0000256" key="3">
    <source>
        <dbReference type="ARBA" id="ARBA00022840"/>
    </source>
</evidence>
<dbReference type="GO" id="GO:0016887">
    <property type="term" value="F:ATP hydrolysis activity"/>
    <property type="evidence" value="ECO:0007669"/>
    <property type="project" value="InterPro"/>
</dbReference>
<dbReference type="SMART" id="SM00382">
    <property type="entry name" value="AAA"/>
    <property type="match status" value="1"/>
</dbReference>
<feature type="domain" description="ABC transporter" evidence="4">
    <location>
        <begin position="5"/>
        <end position="216"/>
    </location>
</feature>
<protein>
    <submittedName>
        <fullName evidence="5">ABC transporter ATP-binding protein</fullName>
    </submittedName>
</protein>
<dbReference type="EMBL" id="DXBM01000053">
    <property type="protein sequence ID" value="HIZ46670.1"/>
    <property type="molecule type" value="Genomic_DNA"/>
</dbReference>
<sequence>MEAALEARGLCFGYGDIPVWEDVSFSIGAGQVAFLTGPNGAGKSTLFRCLAGWLTPGAGEVLVGGRPFTGRTRLAPGELTFVSDVPSFYDDLTAIEHVELVLAANRAESERPRAEALLERFGLNGRERLLPSAYSRGMREKLALVLALMLRPRVMLLDEPHGPLDREASLVLSEELAAVAAEGTAVLLSCHHDVPGLVPDLSLTLEDGALSARVGA</sequence>
<evidence type="ECO:0000313" key="6">
    <source>
        <dbReference type="Proteomes" id="UP000824062"/>
    </source>
</evidence>
<comment type="caution">
    <text evidence="5">The sequence shown here is derived from an EMBL/GenBank/DDBJ whole genome shotgun (WGS) entry which is preliminary data.</text>
</comment>
<evidence type="ECO:0000256" key="1">
    <source>
        <dbReference type="ARBA" id="ARBA00022448"/>
    </source>
</evidence>
<dbReference type="Proteomes" id="UP000824062">
    <property type="component" value="Unassembled WGS sequence"/>
</dbReference>
<evidence type="ECO:0000256" key="2">
    <source>
        <dbReference type="ARBA" id="ARBA00022741"/>
    </source>
</evidence>